<protein>
    <recommendedName>
        <fullName evidence="1">VOC domain-containing protein</fullName>
    </recommendedName>
</protein>
<dbReference type="SUPFAM" id="SSF54593">
    <property type="entry name" value="Glyoxalase/Bleomycin resistance protein/Dihydroxybiphenyl dioxygenase"/>
    <property type="match status" value="1"/>
</dbReference>
<evidence type="ECO:0000313" key="2">
    <source>
        <dbReference type="EMBL" id="MPM45184.1"/>
    </source>
</evidence>
<dbReference type="EMBL" id="VSSQ01010771">
    <property type="protein sequence ID" value="MPM45184.1"/>
    <property type="molecule type" value="Genomic_DNA"/>
</dbReference>
<comment type="caution">
    <text evidence="2">The sequence shown here is derived from an EMBL/GenBank/DDBJ whole genome shotgun (WGS) entry which is preliminary data.</text>
</comment>
<dbReference type="Pfam" id="PF12681">
    <property type="entry name" value="Glyoxalase_2"/>
    <property type="match status" value="1"/>
</dbReference>
<accession>A0A645A603</accession>
<proteinExistence type="predicted"/>
<dbReference type="InterPro" id="IPR037523">
    <property type="entry name" value="VOC_core"/>
</dbReference>
<reference evidence="2" key="1">
    <citation type="submission" date="2019-08" db="EMBL/GenBank/DDBJ databases">
        <authorList>
            <person name="Kucharzyk K."/>
            <person name="Murdoch R.W."/>
            <person name="Higgins S."/>
            <person name="Loffler F."/>
        </authorList>
    </citation>
    <scope>NUCLEOTIDE SEQUENCE</scope>
</reference>
<feature type="domain" description="VOC" evidence="1">
    <location>
        <begin position="2"/>
        <end position="123"/>
    </location>
</feature>
<dbReference type="PROSITE" id="PS51819">
    <property type="entry name" value="VOC"/>
    <property type="match status" value="1"/>
</dbReference>
<dbReference type="AlphaFoldDB" id="A0A645A603"/>
<dbReference type="InterPro" id="IPR029068">
    <property type="entry name" value="Glyas_Bleomycin-R_OHBP_Dase"/>
</dbReference>
<sequence length="125" mass="14327">MKLSHIDTILLVENIETSRAFYSGTLRLELLHDWQTMLVYKERFAILQRDALQPVEEAQKFVQAGAQGHGNVVVYFQSDDLEQSFAELQGAGVKVLHGILQLPWERVFRIYDPDGYVIEIGEPHT</sequence>
<gene>
    <name evidence="2" type="ORF">SDC9_91870</name>
</gene>
<name>A0A645A603_9ZZZZ</name>
<organism evidence="2">
    <name type="scientific">bioreactor metagenome</name>
    <dbReference type="NCBI Taxonomy" id="1076179"/>
    <lineage>
        <taxon>unclassified sequences</taxon>
        <taxon>metagenomes</taxon>
        <taxon>ecological metagenomes</taxon>
    </lineage>
</organism>
<dbReference type="Gene3D" id="3.10.180.10">
    <property type="entry name" value="2,3-Dihydroxybiphenyl 1,2-Dioxygenase, domain 1"/>
    <property type="match status" value="1"/>
</dbReference>
<evidence type="ECO:0000259" key="1">
    <source>
        <dbReference type="PROSITE" id="PS51819"/>
    </source>
</evidence>
<dbReference type="InterPro" id="IPR025870">
    <property type="entry name" value="Glyoxalase-like_dom"/>
</dbReference>